<dbReference type="EMBL" id="FNAB01000004">
    <property type="protein sequence ID" value="SDD42234.1"/>
    <property type="molecule type" value="Genomic_DNA"/>
</dbReference>
<protein>
    <submittedName>
        <fullName evidence="1">Uncharacterized protein</fullName>
    </submittedName>
</protein>
<evidence type="ECO:0000313" key="2">
    <source>
        <dbReference type="Proteomes" id="UP000199417"/>
    </source>
</evidence>
<organism evidence="1 2">
    <name type="scientific">Rhodococcus tukisamuensis</name>
    <dbReference type="NCBI Taxonomy" id="168276"/>
    <lineage>
        <taxon>Bacteria</taxon>
        <taxon>Bacillati</taxon>
        <taxon>Actinomycetota</taxon>
        <taxon>Actinomycetes</taxon>
        <taxon>Mycobacteriales</taxon>
        <taxon>Nocardiaceae</taxon>
        <taxon>Rhodococcus</taxon>
    </lineage>
</organism>
<reference evidence="1 2" key="1">
    <citation type="submission" date="2016-10" db="EMBL/GenBank/DDBJ databases">
        <authorList>
            <person name="de Groot N.N."/>
        </authorList>
    </citation>
    <scope>NUCLEOTIDE SEQUENCE [LARGE SCALE GENOMIC DNA]</scope>
    <source>
        <strain evidence="1 2">JCM 11308</strain>
    </source>
</reference>
<accession>A0A1G6ULU6</accession>
<sequence>MDTVSLLLNSPRGRFFCANVGYACSDDERASHYRRPQTPGDALEVLEDVEARAVARLSEIDLLDALALATDFARYWQPPDEEDQMFARPEIAAALRPIARAALASPHARWWNEAVDLADQRYVEKFHPRWGWSELPLRIHRAAGHLERWRADALATERRFREDQASDPDRRVSGEWWSTPVVAGTTDTSRAREGLGAVELLLDEDDNSDGAQARVWPVRVHGTPRVYEITDPSDWAHLVDAYPFPVPASRSSDWYDTTGEHHEWFIPDWAAAAADYDAVHLTVAGYLTTPGIAIPLAAHPGATVLAGWNPDATFWLRNDFLTIDDDPTDWHRYRDGPWEPA</sequence>
<dbReference type="Proteomes" id="UP000199417">
    <property type="component" value="Unassembled WGS sequence"/>
</dbReference>
<dbReference type="STRING" id="168276.SAMN05444580_104231"/>
<evidence type="ECO:0000313" key="1">
    <source>
        <dbReference type="EMBL" id="SDD42234.1"/>
    </source>
</evidence>
<gene>
    <name evidence="1" type="ORF">SAMN05444580_104231</name>
</gene>
<proteinExistence type="predicted"/>
<keyword evidence="2" id="KW-1185">Reference proteome</keyword>
<dbReference type="RefSeq" id="WP_072845301.1">
    <property type="nucleotide sequence ID" value="NZ_FNAB01000004.1"/>
</dbReference>
<name>A0A1G6ULU6_9NOCA</name>
<dbReference type="AlphaFoldDB" id="A0A1G6ULU6"/>